<dbReference type="AlphaFoldDB" id="A0AAV4W980"/>
<proteinExistence type="predicted"/>
<dbReference type="EMBL" id="BPLQ01014256">
    <property type="protein sequence ID" value="GIY78511.1"/>
    <property type="molecule type" value="Genomic_DNA"/>
</dbReference>
<protein>
    <submittedName>
        <fullName evidence="1">Uncharacterized protein</fullName>
    </submittedName>
</protein>
<reference evidence="1 2" key="1">
    <citation type="submission" date="2021-06" db="EMBL/GenBank/DDBJ databases">
        <title>Caerostris darwini draft genome.</title>
        <authorList>
            <person name="Kono N."/>
            <person name="Arakawa K."/>
        </authorList>
    </citation>
    <scope>NUCLEOTIDE SEQUENCE [LARGE SCALE GENOMIC DNA]</scope>
</reference>
<dbReference type="Proteomes" id="UP001054837">
    <property type="component" value="Unassembled WGS sequence"/>
</dbReference>
<gene>
    <name evidence="1" type="ORF">CDAR_603081</name>
</gene>
<keyword evidence="2" id="KW-1185">Reference proteome</keyword>
<sequence length="149" mass="16989">MLNQARRRNWDMVSLKNLFRKSCFFFYPSPLFPSPRKKADAKHHGEGRKESPTVMSLTIRTRYNSDDRTGFEQKAPPVLFNDSQKASFPFGDTRNHWNDTVLGNLFVSVCVFSSQQENGGLFRLFGSTNPSLSFPLPLSCLLFSGVLFN</sequence>
<organism evidence="1 2">
    <name type="scientific">Caerostris darwini</name>
    <dbReference type="NCBI Taxonomy" id="1538125"/>
    <lineage>
        <taxon>Eukaryota</taxon>
        <taxon>Metazoa</taxon>
        <taxon>Ecdysozoa</taxon>
        <taxon>Arthropoda</taxon>
        <taxon>Chelicerata</taxon>
        <taxon>Arachnida</taxon>
        <taxon>Araneae</taxon>
        <taxon>Araneomorphae</taxon>
        <taxon>Entelegynae</taxon>
        <taxon>Araneoidea</taxon>
        <taxon>Araneidae</taxon>
        <taxon>Caerostris</taxon>
    </lineage>
</organism>
<accession>A0AAV4W980</accession>
<name>A0AAV4W980_9ARAC</name>
<evidence type="ECO:0000313" key="2">
    <source>
        <dbReference type="Proteomes" id="UP001054837"/>
    </source>
</evidence>
<evidence type="ECO:0000313" key="1">
    <source>
        <dbReference type="EMBL" id="GIY78511.1"/>
    </source>
</evidence>
<comment type="caution">
    <text evidence="1">The sequence shown here is derived from an EMBL/GenBank/DDBJ whole genome shotgun (WGS) entry which is preliminary data.</text>
</comment>